<comment type="caution">
    <text evidence="2">The sequence shown here is derived from an EMBL/GenBank/DDBJ whole genome shotgun (WGS) entry which is preliminary data.</text>
</comment>
<keyword evidence="1" id="KW-1133">Transmembrane helix</keyword>
<dbReference type="Proteomes" id="UP000178570">
    <property type="component" value="Unassembled WGS sequence"/>
</dbReference>
<sequence>MTDVKKKTSFFSVLLGFFFSEHKIGKITIKPAHKILIFATIMLSIAGFSWRLLYPSAGDASTDAQAVYSALNNRMTVFTSGSGQPGPVVVTRYEHATKIFWRLVQWGDEETVTLSLPPGNYYKAWFSGENSVCYLTNRSGREEMFFYSLTTQREMTIEEFAMFLNSGGVP</sequence>
<evidence type="ECO:0000313" key="2">
    <source>
        <dbReference type="EMBL" id="OGY41000.1"/>
    </source>
</evidence>
<feature type="transmembrane region" description="Helical" evidence="1">
    <location>
        <begin position="35"/>
        <end position="54"/>
    </location>
</feature>
<dbReference type="AlphaFoldDB" id="A0A1G1XN39"/>
<organism evidence="2 3">
    <name type="scientific">Candidatus Brennerbacteria bacterium RIFOXYD1_FULL_41_16</name>
    <dbReference type="NCBI Taxonomy" id="1797529"/>
    <lineage>
        <taxon>Bacteria</taxon>
        <taxon>Candidatus Brenneribacteriota</taxon>
    </lineage>
</organism>
<keyword evidence="1" id="KW-0812">Transmembrane</keyword>
<keyword evidence="1" id="KW-0472">Membrane</keyword>
<accession>A0A1G1XN39</accession>
<proteinExistence type="predicted"/>
<dbReference type="EMBL" id="MHHY01000002">
    <property type="protein sequence ID" value="OGY41000.1"/>
    <property type="molecule type" value="Genomic_DNA"/>
</dbReference>
<reference evidence="2 3" key="1">
    <citation type="journal article" date="2016" name="Nat. Commun.">
        <title>Thousands of microbial genomes shed light on interconnected biogeochemical processes in an aquifer system.</title>
        <authorList>
            <person name="Anantharaman K."/>
            <person name="Brown C.T."/>
            <person name="Hug L.A."/>
            <person name="Sharon I."/>
            <person name="Castelle C.J."/>
            <person name="Probst A.J."/>
            <person name="Thomas B.C."/>
            <person name="Singh A."/>
            <person name="Wilkins M.J."/>
            <person name="Karaoz U."/>
            <person name="Brodie E.L."/>
            <person name="Williams K.H."/>
            <person name="Hubbard S.S."/>
            <person name="Banfield J.F."/>
        </authorList>
    </citation>
    <scope>NUCLEOTIDE SEQUENCE [LARGE SCALE GENOMIC DNA]</scope>
</reference>
<evidence type="ECO:0000313" key="3">
    <source>
        <dbReference type="Proteomes" id="UP000178570"/>
    </source>
</evidence>
<gene>
    <name evidence="2" type="ORF">A2570_01705</name>
</gene>
<evidence type="ECO:0000256" key="1">
    <source>
        <dbReference type="SAM" id="Phobius"/>
    </source>
</evidence>
<protein>
    <submittedName>
        <fullName evidence="2">Uncharacterized protein</fullName>
    </submittedName>
</protein>
<name>A0A1G1XN39_9BACT</name>